<evidence type="ECO:0000259" key="1">
    <source>
        <dbReference type="Pfam" id="PF05699"/>
    </source>
</evidence>
<proteinExistence type="predicted"/>
<name>U9UFJ1_RHIID</name>
<reference evidence="2" key="1">
    <citation type="submission" date="2013-07" db="EMBL/GenBank/DDBJ databases">
        <title>The genome of an arbuscular mycorrhizal fungus provides insights into the evolution of the oldest plant symbiosis.</title>
        <authorList>
            <consortium name="DOE Joint Genome Institute"/>
            <person name="Tisserant E."/>
            <person name="Malbreil M."/>
            <person name="Kuo A."/>
            <person name="Kohler A."/>
            <person name="Symeonidi A."/>
            <person name="Balestrini R."/>
            <person name="Charron P."/>
            <person name="Duensing N."/>
            <person name="Frei-dit-Frey N."/>
            <person name="Gianinazzi-Pearson V."/>
            <person name="Gilbert B."/>
            <person name="Handa Y."/>
            <person name="Hijri M."/>
            <person name="Kaul R."/>
            <person name="Kawaguchi M."/>
            <person name="Krajinski F."/>
            <person name="Lammers P."/>
            <person name="Lapierre D."/>
            <person name="Masclaux F.G."/>
            <person name="Murat C."/>
            <person name="Morin E."/>
            <person name="Ndikumana S."/>
            <person name="Pagni M."/>
            <person name="Petitpierre D."/>
            <person name="Requena N."/>
            <person name="Rosikiewicz P."/>
            <person name="Riley R."/>
            <person name="Saito K."/>
            <person name="San Clemente H."/>
            <person name="Shapiro H."/>
            <person name="van Tuinen D."/>
            <person name="Becard G."/>
            <person name="Bonfante P."/>
            <person name="Paszkowski U."/>
            <person name="Shachar-Hill Y."/>
            <person name="Young J.P."/>
            <person name="Sanders I.R."/>
            <person name="Henrissat B."/>
            <person name="Rensing S.A."/>
            <person name="Grigoriev I.V."/>
            <person name="Corradi N."/>
            <person name="Roux C."/>
            <person name="Martin F."/>
        </authorList>
    </citation>
    <scope>NUCLEOTIDE SEQUENCE</scope>
    <source>
        <strain evidence="2">DAOM 197198</strain>
    </source>
</reference>
<dbReference type="InterPro" id="IPR008906">
    <property type="entry name" value="HATC_C_dom"/>
</dbReference>
<sequence>MGSHHICLQSILASKKALQNVVFEKCVRKSIPSSLNFKLIDTEGFWVNIEEIFYDRFTKLKNEIKQLTNTSLKDIILDKYPRYHGQDLTDKYTFSMIAEETSKFVNRDLSGQLIIQPIDWWNGFQQEVPVLNKFAVKLMSIPALNAASERNWSNFGLFQNIKRNRLTSERTFKLVSIYSNLRLANGQKLNDNNKNEEKLGNLDEIIVIEESEESNIH</sequence>
<dbReference type="InterPro" id="IPR012337">
    <property type="entry name" value="RNaseH-like_sf"/>
</dbReference>
<dbReference type="GO" id="GO:0046983">
    <property type="term" value="F:protein dimerization activity"/>
    <property type="evidence" value="ECO:0007669"/>
    <property type="project" value="InterPro"/>
</dbReference>
<accession>U9UFJ1</accession>
<dbReference type="EMBL" id="KI278495">
    <property type="protein sequence ID" value="ESA19179.1"/>
    <property type="molecule type" value="Genomic_DNA"/>
</dbReference>
<dbReference type="HOGENOM" id="CLU_1272853_0_0_1"/>
<feature type="domain" description="HAT C-terminal dimerisation" evidence="1">
    <location>
        <begin position="114"/>
        <end position="181"/>
    </location>
</feature>
<dbReference type="SUPFAM" id="SSF53098">
    <property type="entry name" value="Ribonuclease H-like"/>
    <property type="match status" value="1"/>
</dbReference>
<organism evidence="2">
    <name type="scientific">Rhizophagus irregularis (strain DAOM 181602 / DAOM 197198 / MUCL 43194)</name>
    <name type="common">Arbuscular mycorrhizal fungus</name>
    <name type="synonym">Glomus intraradices</name>
    <dbReference type="NCBI Taxonomy" id="747089"/>
    <lineage>
        <taxon>Eukaryota</taxon>
        <taxon>Fungi</taxon>
        <taxon>Fungi incertae sedis</taxon>
        <taxon>Mucoromycota</taxon>
        <taxon>Glomeromycotina</taxon>
        <taxon>Glomeromycetes</taxon>
        <taxon>Glomerales</taxon>
        <taxon>Glomeraceae</taxon>
        <taxon>Rhizophagus</taxon>
    </lineage>
</organism>
<protein>
    <recommendedName>
        <fullName evidence="1">HAT C-terminal dimerisation domain-containing protein</fullName>
    </recommendedName>
</protein>
<evidence type="ECO:0000313" key="2">
    <source>
        <dbReference type="EMBL" id="ESA19179.1"/>
    </source>
</evidence>
<dbReference type="Pfam" id="PF05699">
    <property type="entry name" value="Dimer_Tnp_hAT"/>
    <property type="match status" value="1"/>
</dbReference>
<dbReference type="AlphaFoldDB" id="U9UFJ1"/>
<gene>
    <name evidence="2" type="ORF">GLOINDRAFT_19872</name>
</gene>